<feature type="non-terminal residue" evidence="1">
    <location>
        <position position="1"/>
    </location>
</feature>
<protein>
    <submittedName>
        <fullName evidence="1">Uncharacterized protein</fullName>
    </submittedName>
</protein>
<evidence type="ECO:0000313" key="1">
    <source>
        <dbReference type="EMBL" id="MCI66661.1"/>
    </source>
</evidence>
<evidence type="ECO:0000313" key="2">
    <source>
        <dbReference type="Proteomes" id="UP000265520"/>
    </source>
</evidence>
<keyword evidence="2" id="KW-1185">Reference proteome</keyword>
<dbReference type="EMBL" id="LXQA010699772">
    <property type="protein sequence ID" value="MCI66661.1"/>
    <property type="molecule type" value="Genomic_DNA"/>
</dbReference>
<accession>A0A392TZS1</accession>
<reference evidence="1 2" key="1">
    <citation type="journal article" date="2018" name="Front. Plant Sci.">
        <title>Red Clover (Trifolium pratense) and Zigzag Clover (T. medium) - A Picture of Genomic Similarities and Differences.</title>
        <authorList>
            <person name="Dluhosova J."/>
            <person name="Istvanek J."/>
            <person name="Nedelnik J."/>
            <person name="Repkova J."/>
        </authorList>
    </citation>
    <scope>NUCLEOTIDE SEQUENCE [LARGE SCALE GENOMIC DNA]</scope>
    <source>
        <strain evidence="2">cv. 10/8</strain>
        <tissue evidence="1">Leaf</tissue>
    </source>
</reference>
<proteinExistence type="predicted"/>
<organism evidence="1 2">
    <name type="scientific">Trifolium medium</name>
    <dbReference type="NCBI Taxonomy" id="97028"/>
    <lineage>
        <taxon>Eukaryota</taxon>
        <taxon>Viridiplantae</taxon>
        <taxon>Streptophyta</taxon>
        <taxon>Embryophyta</taxon>
        <taxon>Tracheophyta</taxon>
        <taxon>Spermatophyta</taxon>
        <taxon>Magnoliopsida</taxon>
        <taxon>eudicotyledons</taxon>
        <taxon>Gunneridae</taxon>
        <taxon>Pentapetalae</taxon>
        <taxon>rosids</taxon>
        <taxon>fabids</taxon>
        <taxon>Fabales</taxon>
        <taxon>Fabaceae</taxon>
        <taxon>Papilionoideae</taxon>
        <taxon>50 kb inversion clade</taxon>
        <taxon>NPAAA clade</taxon>
        <taxon>Hologalegina</taxon>
        <taxon>IRL clade</taxon>
        <taxon>Trifolieae</taxon>
        <taxon>Trifolium</taxon>
    </lineage>
</organism>
<dbReference type="Proteomes" id="UP000265520">
    <property type="component" value="Unassembled WGS sequence"/>
</dbReference>
<dbReference type="AlphaFoldDB" id="A0A392TZS1"/>
<comment type="caution">
    <text evidence="1">The sequence shown here is derived from an EMBL/GenBank/DDBJ whole genome shotgun (WGS) entry which is preliminary data.</text>
</comment>
<name>A0A392TZS1_9FABA</name>
<sequence>DVLEVECSRLSSVVRRRMNLSNKLWEPLRKKSLDQVLVMEASLRLGEYDEAYWERLEIV</sequence>